<organism evidence="1 2">
    <name type="scientific">Nibrella viscosa</name>
    <dbReference type="NCBI Taxonomy" id="1084524"/>
    <lineage>
        <taxon>Bacteria</taxon>
        <taxon>Pseudomonadati</taxon>
        <taxon>Bacteroidota</taxon>
        <taxon>Cytophagia</taxon>
        <taxon>Cytophagales</taxon>
        <taxon>Spirosomataceae</taxon>
        <taxon>Nibrella</taxon>
    </lineage>
</organism>
<reference evidence="2" key="1">
    <citation type="journal article" date="2019" name="Int. J. Syst. Evol. Microbiol.">
        <title>The Global Catalogue of Microorganisms (GCM) 10K type strain sequencing project: providing services to taxonomists for standard genome sequencing and annotation.</title>
        <authorList>
            <consortium name="The Broad Institute Genomics Platform"/>
            <consortium name="The Broad Institute Genome Sequencing Center for Infectious Disease"/>
            <person name="Wu L."/>
            <person name="Ma J."/>
        </authorList>
    </citation>
    <scope>NUCLEOTIDE SEQUENCE [LARGE SCALE GENOMIC DNA]</scope>
    <source>
        <strain evidence="2">JCM 17925</strain>
    </source>
</reference>
<evidence type="ECO:0008006" key="3">
    <source>
        <dbReference type="Google" id="ProtNLM"/>
    </source>
</evidence>
<protein>
    <recommendedName>
        <fullName evidence="3">DUF2829 domain-containing protein</fullName>
    </recommendedName>
</protein>
<accession>A0ABP8KQ85</accession>
<gene>
    <name evidence="1" type="ORF">GCM10023187_39220</name>
</gene>
<name>A0ABP8KQ85_9BACT</name>
<dbReference type="EMBL" id="BAABHB010000009">
    <property type="protein sequence ID" value="GAA4412304.1"/>
    <property type="molecule type" value="Genomic_DNA"/>
</dbReference>
<evidence type="ECO:0000313" key="2">
    <source>
        <dbReference type="Proteomes" id="UP001500936"/>
    </source>
</evidence>
<dbReference type="Proteomes" id="UP001500936">
    <property type="component" value="Unassembled WGS sequence"/>
</dbReference>
<comment type="caution">
    <text evidence="1">The sequence shown here is derived from an EMBL/GenBank/DDBJ whole genome shotgun (WGS) entry which is preliminary data.</text>
</comment>
<sequence length="81" mass="9492">MWSEDTQNLTRRVLQNVEFSFVTKEGFIPLKRLEHGQVILGQMHMNDALSNNYLIYDRAQDSGTWQYENVSDLIENGWAID</sequence>
<proteinExistence type="predicted"/>
<keyword evidence="2" id="KW-1185">Reference proteome</keyword>
<evidence type="ECO:0000313" key="1">
    <source>
        <dbReference type="EMBL" id="GAA4412304.1"/>
    </source>
</evidence>